<dbReference type="OrthoDB" id="277109at2759"/>
<name>A0A4P9Z8U9_9ASCO</name>
<protein>
    <recommendedName>
        <fullName evidence="6">G10 protein</fullName>
    </recommendedName>
</protein>
<dbReference type="InterPro" id="IPR001748">
    <property type="entry name" value="BUD31"/>
</dbReference>
<dbReference type="GO" id="GO:0005681">
    <property type="term" value="C:spliceosomal complex"/>
    <property type="evidence" value="ECO:0007669"/>
    <property type="project" value="TreeGrafter"/>
</dbReference>
<dbReference type="PRINTS" id="PR00322">
    <property type="entry name" value="G10"/>
</dbReference>
<accession>A0A4P9Z8U9</accession>
<evidence type="ECO:0000313" key="4">
    <source>
        <dbReference type="EMBL" id="RKP29164.1"/>
    </source>
</evidence>
<dbReference type="AlphaFoldDB" id="A0A4P9Z8U9"/>
<keyword evidence="3" id="KW-0539">Nucleus</keyword>
<reference evidence="5" key="1">
    <citation type="journal article" date="2018" name="Nat. Microbiol.">
        <title>Leveraging single-cell genomics to expand the fungal tree of life.</title>
        <authorList>
            <person name="Ahrendt S.R."/>
            <person name="Quandt C.A."/>
            <person name="Ciobanu D."/>
            <person name="Clum A."/>
            <person name="Salamov A."/>
            <person name="Andreopoulos B."/>
            <person name="Cheng J.F."/>
            <person name="Woyke T."/>
            <person name="Pelin A."/>
            <person name="Henrissat B."/>
            <person name="Reynolds N.K."/>
            <person name="Benny G.L."/>
            <person name="Smith M.E."/>
            <person name="James T.Y."/>
            <person name="Grigoriev I.V."/>
        </authorList>
    </citation>
    <scope>NUCLEOTIDE SEQUENCE [LARGE SCALE GENOMIC DNA]</scope>
    <source>
        <strain evidence="5">Baker2002</strain>
    </source>
</reference>
<dbReference type="PANTHER" id="PTHR19411:SF0">
    <property type="entry name" value="PROTEIN BUD31 HOMOLOG"/>
    <property type="match status" value="1"/>
</dbReference>
<comment type="similarity">
    <text evidence="2">Belongs to the BUD31 (G10) family.</text>
</comment>
<evidence type="ECO:0000256" key="1">
    <source>
        <dbReference type="ARBA" id="ARBA00004123"/>
    </source>
</evidence>
<dbReference type="Pfam" id="PF01125">
    <property type="entry name" value="BUD31"/>
    <property type="match status" value="1"/>
</dbReference>
<evidence type="ECO:0008006" key="6">
    <source>
        <dbReference type="Google" id="ProtNLM"/>
    </source>
</evidence>
<dbReference type="Proteomes" id="UP000268321">
    <property type="component" value="Unassembled WGS sequence"/>
</dbReference>
<dbReference type="GO" id="GO:0000398">
    <property type="term" value="P:mRNA splicing, via spliceosome"/>
    <property type="evidence" value="ECO:0007669"/>
    <property type="project" value="TreeGrafter"/>
</dbReference>
<proteinExistence type="inferred from homology"/>
<dbReference type="PANTHER" id="PTHR19411">
    <property type="entry name" value="PROTEIN BUD31-RELATED"/>
    <property type="match status" value="1"/>
</dbReference>
<dbReference type="EMBL" id="ML004505">
    <property type="protein sequence ID" value="RKP29164.1"/>
    <property type="molecule type" value="Genomic_DNA"/>
</dbReference>
<evidence type="ECO:0000313" key="5">
    <source>
        <dbReference type="Proteomes" id="UP000268321"/>
    </source>
</evidence>
<keyword evidence="5" id="KW-1185">Reference proteome</keyword>
<evidence type="ECO:0000256" key="3">
    <source>
        <dbReference type="ARBA" id="ARBA00023242"/>
    </source>
</evidence>
<organism evidence="4 5">
    <name type="scientific">Metschnikowia bicuspidata</name>
    <dbReference type="NCBI Taxonomy" id="27322"/>
    <lineage>
        <taxon>Eukaryota</taxon>
        <taxon>Fungi</taxon>
        <taxon>Dikarya</taxon>
        <taxon>Ascomycota</taxon>
        <taxon>Saccharomycotina</taxon>
        <taxon>Pichiomycetes</taxon>
        <taxon>Metschnikowiaceae</taxon>
        <taxon>Metschnikowia</taxon>
    </lineage>
</organism>
<evidence type="ECO:0000256" key="2">
    <source>
        <dbReference type="ARBA" id="ARBA00005287"/>
    </source>
</evidence>
<sequence>MKRKEVRAPQDYELVRPTLEKLRGKLKDAQKTSLKAESKHSSLWPILQASRQISRYVYLMYYERQMILKELYGFLLQQKDVDANLIAKWKKKGYEKLCCVQCIVKPDPTASTCICRVPVKDAGDKNFDGCVNCGCSGCSSERRE</sequence>
<gene>
    <name evidence="4" type="ORF">METBISCDRAFT_19299</name>
</gene>
<comment type="subcellular location">
    <subcellularLocation>
        <location evidence="1">Nucleus</location>
    </subcellularLocation>
</comment>